<evidence type="ECO:0000256" key="6">
    <source>
        <dbReference type="SAM" id="Phobius"/>
    </source>
</evidence>
<dbReference type="InterPro" id="IPR045888">
    <property type="entry name" value="Erv"/>
</dbReference>
<protein>
    <recommendedName>
        <fullName evidence="11">Endoplasmic reticulum-Golgi intermediate compartment protein 3</fullName>
    </recommendedName>
</protein>
<feature type="domain" description="Endoplasmic reticulum vesicle transporter N-terminal" evidence="8">
    <location>
        <begin position="11"/>
        <end position="99"/>
    </location>
</feature>
<comment type="similarity">
    <text evidence="2">Belongs to the ERGIC family.</text>
</comment>
<evidence type="ECO:0000313" key="9">
    <source>
        <dbReference type="EMBL" id="KAG2192370.1"/>
    </source>
</evidence>
<reference evidence="9" key="1">
    <citation type="submission" date="2020-12" db="EMBL/GenBank/DDBJ databases">
        <title>Metabolic potential, ecology and presence of endohyphal bacteria is reflected in genomic diversity of Mucoromycotina.</title>
        <authorList>
            <person name="Muszewska A."/>
            <person name="Okrasinska A."/>
            <person name="Steczkiewicz K."/>
            <person name="Drgas O."/>
            <person name="Orlowska M."/>
            <person name="Perlinska-Lenart U."/>
            <person name="Aleksandrzak-Piekarczyk T."/>
            <person name="Szatraj K."/>
            <person name="Zielenkiewicz U."/>
            <person name="Pilsyk S."/>
            <person name="Malc E."/>
            <person name="Mieczkowski P."/>
            <person name="Kruszewska J.S."/>
            <person name="Biernat P."/>
            <person name="Pawlowska J."/>
        </authorList>
    </citation>
    <scope>NUCLEOTIDE SEQUENCE</scope>
    <source>
        <strain evidence="9">WA0000017839</strain>
    </source>
</reference>
<evidence type="ECO:0000256" key="3">
    <source>
        <dbReference type="ARBA" id="ARBA00022692"/>
    </source>
</evidence>
<evidence type="ECO:0000259" key="8">
    <source>
        <dbReference type="Pfam" id="PF13850"/>
    </source>
</evidence>
<accession>A0A8H7QHS7</accession>
<dbReference type="Proteomes" id="UP000603453">
    <property type="component" value="Unassembled WGS sequence"/>
</dbReference>
<dbReference type="GO" id="GO:0006890">
    <property type="term" value="P:retrograde vesicle-mediated transport, Golgi to endoplasmic reticulum"/>
    <property type="evidence" value="ECO:0007669"/>
    <property type="project" value="TreeGrafter"/>
</dbReference>
<dbReference type="Pfam" id="PF13850">
    <property type="entry name" value="ERGIC_N"/>
    <property type="match status" value="1"/>
</dbReference>
<dbReference type="PANTHER" id="PTHR10984">
    <property type="entry name" value="ENDOPLASMIC RETICULUM-GOLGI INTERMEDIATE COMPARTMENT PROTEIN"/>
    <property type="match status" value="1"/>
</dbReference>
<sequence length="396" mass="43881">MAKKGSVFGNLRQLDGYAKTLDDFRVKTTTGASVTLLSTLIILTLVCFELMAYTTPIWRPSLVVDQSRKEKMAINFNITFPHMPCHLLNVDIMDDTGEHSSGYSQDVTKVRLDLSGKEIELGETVKLGDNTKDVVKALGTQKECGSCYGAVSLREDGCCNTCQDVREAYVKAGWGMVNVNIIDQCIAEGWIDRVQKRSNEGCNVFGNLWVNKVRGNFHFAPGEAFQTSSMHIHDLKEFSDGAPDGHQFDLSHIIHKLKFGPDTHLTSEAISAATDPLAGTTKTAHQARVMYQYFLKIVSTKLEPMHDIPTFTNQFSVTENDIVMTETMSGLPGAFFNIDISPMQITYKESRKSFGSFLTSVLAIVGGVFTVAGLIDRVVYRAEKAYKKKLEMGKTL</sequence>
<dbReference type="AlphaFoldDB" id="A0A8H7QHS7"/>
<organism evidence="9 10">
    <name type="scientific">Mucor saturninus</name>
    <dbReference type="NCBI Taxonomy" id="64648"/>
    <lineage>
        <taxon>Eukaryota</taxon>
        <taxon>Fungi</taxon>
        <taxon>Fungi incertae sedis</taxon>
        <taxon>Mucoromycota</taxon>
        <taxon>Mucoromycotina</taxon>
        <taxon>Mucoromycetes</taxon>
        <taxon>Mucorales</taxon>
        <taxon>Mucorineae</taxon>
        <taxon>Mucoraceae</taxon>
        <taxon>Mucor</taxon>
    </lineage>
</organism>
<dbReference type="GO" id="GO:0005789">
    <property type="term" value="C:endoplasmic reticulum membrane"/>
    <property type="evidence" value="ECO:0007669"/>
    <property type="project" value="TreeGrafter"/>
</dbReference>
<name>A0A8H7QHS7_9FUNG</name>
<keyword evidence="3 6" id="KW-0812">Transmembrane</keyword>
<keyword evidence="10" id="KW-1185">Reference proteome</keyword>
<evidence type="ECO:0000256" key="2">
    <source>
        <dbReference type="ARBA" id="ARBA00005648"/>
    </source>
</evidence>
<evidence type="ECO:0008006" key="11">
    <source>
        <dbReference type="Google" id="ProtNLM"/>
    </source>
</evidence>
<keyword evidence="5 6" id="KW-0472">Membrane</keyword>
<feature type="transmembrane region" description="Helical" evidence="6">
    <location>
        <begin position="34"/>
        <end position="53"/>
    </location>
</feature>
<dbReference type="Pfam" id="PF07970">
    <property type="entry name" value="COPIIcoated_ERV"/>
    <property type="match status" value="1"/>
</dbReference>
<evidence type="ECO:0000256" key="4">
    <source>
        <dbReference type="ARBA" id="ARBA00022989"/>
    </source>
</evidence>
<comment type="caution">
    <text evidence="9">The sequence shown here is derived from an EMBL/GenBank/DDBJ whole genome shotgun (WGS) entry which is preliminary data.</text>
</comment>
<proteinExistence type="inferred from homology"/>
<feature type="transmembrane region" description="Helical" evidence="6">
    <location>
        <begin position="357"/>
        <end position="380"/>
    </location>
</feature>
<feature type="domain" description="Endoplasmic reticulum vesicle transporter C-terminal" evidence="7">
    <location>
        <begin position="147"/>
        <end position="376"/>
    </location>
</feature>
<evidence type="ECO:0000256" key="5">
    <source>
        <dbReference type="ARBA" id="ARBA00023136"/>
    </source>
</evidence>
<dbReference type="GO" id="GO:0006888">
    <property type="term" value="P:endoplasmic reticulum to Golgi vesicle-mediated transport"/>
    <property type="evidence" value="ECO:0007669"/>
    <property type="project" value="TreeGrafter"/>
</dbReference>
<evidence type="ECO:0000313" key="10">
    <source>
        <dbReference type="Proteomes" id="UP000603453"/>
    </source>
</evidence>
<dbReference type="InterPro" id="IPR012936">
    <property type="entry name" value="Erv_C"/>
</dbReference>
<comment type="subcellular location">
    <subcellularLocation>
        <location evidence="1">Membrane</location>
        <topology evidence="1">Multi-pass membrane protein</topology>
    </subcellularLocation>
</comment>
<gene>
    <name evidence="9" type="ORF">INT47_001395</name>
</gene>
<dbReference type="PANTHER" id="PTHR10984:SF25">
    <property type="entry name" value="ENDOPLASMIC RETICULUM-GOLGI INTERMEDIATE COMPARTMENT PROTEIN 3"/>
    <property type="match status" value="1"/>
</dbReference>
<evidence type="ECO:0000256" key="1">
    <source>
        <dbReference type="ARBA" id="ARBA00004141"/>
    </source>
</evidence>
<dbReference type="EMBL" id="JAEPRD010000293">
    <property type="protein sequence ID" value="KAG2192370.1"/>
    <property type="molecule type" value="Genomic_DNA"/>
</dbReference>
<evidence type="ECO:0000259" key="7">
    <source>
        <dbReference type="Pfam" id="PF07970"/>
    </source>
</evidence>
<dbReference type="OrthoDB" id="270930at2759"/>
<dbReference type="GO" id="GO:0000139">
    <property type="term" value="C:Golgi membrane"/>
    <property type="evidence" value="ECO:0007669"/>
    <property type="project" value="TreeGrafter"/>
</dbReference>
<keyword evidence="4 6" id="KW-1133">Transmembrane helix</keyword>
<dbReference type="GO" id="GO:0030134">
    <property type="term" value="C:COPII-coated ER to Golgi transport vesicle"/>
    <property type="evidence" value="ECO:0007669"/>
    <property type="project" value="TreeGrafter"/>
</dbReference>
<dbReference type="InterPro" id="IPR039542">
    <property type="entry name" value="Erv_N"/>
</dbReference>